<feature type="region of interest" description="Disordered" evidence="1">
    <location>
        <begin position="86"/>
        <end position="115"/>
    </location>
</feature>
<proteinExistence type="predicted"/>
<keyword evidence="3" id="KW-1185">Reference proteome</keyword>
<organism evidence="2 3">
    <name type="scientific">Absidia repens</name>
    <dbReference type="NCBI Taxonomy" id="90262"/>
    <lineage>
        <taxon>Eukaryota</taxon>
        <taxon>Fungi</taxon>
        <taxon>Fungi incertae sedis</taxon>
        <taxon>Mucoromycota</taxon>
        <taxon>Mucoromycotina</taxon>
        <taxon>Mucoromycetes</taxon>
        <taxon>Mucorales</taxon>
        <taxon>Cunninghamellaceae</taxon>
        <taxon>Absidia</taxon>
    </lineage>
</organism>
<dbReference type="Proteomes" id="UP000193560">
    <property type="component" value="Unassembled WGS sequence"/>
</dbReference>
<dbReference type="STRING" id="90262.A0A1X2IKI5"/>
<reference evidence="2 3" key="1">
    <citation type="submission" date="2016-07" db="EMBL/GenBank/DDBJ databases">
        <title>Pervasive Adenine N6-methylation of Active Genes in Fungi.</title>
        <authorList>
            <consortium name="DOE Joint Genome Institute"/>
            <person name="Mondo S.J."/>
            <person name="Dannebaum R.O."/>
            <person name="Kuo R.C."/>
            <person name="Labutti K."/>
            <person name="Haridas S."/>
            <person name="Kuo A."/>
            <person name="Salamov A."/>
            <person name="Ahrendt S.R."/>
            <person name="Lipzen A."/>
            <person name="Sullivan W."/>
            <person name="Andreopoulos W.B."/>
            <person name="Clum A."/>
            <person name="Lindquist E."/>
            <person name="Daum C."/>
            <person name="Ramamoorthy G.K."/>
            <person name="Gryganskyi A."/>
            <person name="Culley D."/>
            <person name="Magnuson J.K."/>
            <person name="James T.Y."/>
            <person name="O'Malley M.A."/>
            <person name="Stajich J.E."/>
            <person name="Spatafora J.W."/>
            <person name="Visel A."/>
            <person name="Grigoriev I.V."/>
        </authorList>
    </citation>
    <scope>NUCLEOTIDE SEQUENCE [LARGE SCALE GENOMIC DNA]</scope>
    <source>
        <strain evidence="2 3">NRRL 1336</strain>
    </source>
</reference>
<feature type="compositionally biased region" description="Polar residues" evidence="1">
    <location>
        <begin position="32"/>
        <end position="58"/>
    </location>
</feature>
<dbReference type="EMBL" id="MCGE01000009">
    <property type="protein sequence ID" value="ORZ18081.1"/>
    <property type="molecule type" value="Genomic_DNA"/>
</dbReference>
<feature type="region of interest" description="Disordered" evidence="1">
    <location>
        <begin position="1"/>
        <end position="64"/>
    </location>
</feature>
<feature type="compositionally biased region" description="Polar residues" evidence="1">
    <location>
        <begin position="1"/>
        <end position="11"/>
    </location>
</feature>
<feature type="compositionally biased region" description="Polar residues" evidence="1">
    <location>
        <begin position="89"/>
        <end position="98"/>
    </location>
</feature>
<protein>
    <recommendedName>
        <fullName evidence="4">PB1 domain-containing protein</fullName>
    </recommendedName>
</protein>
<name>A0A1X2IKI5_9FUNG</name>
<feature type="compositionally biased region" description="Low complexity" evidence="1">
    <location>
        <begin position="17"/>
        <end position="31"/>
    </location>
</feature>
<feature type="compositionally biased region" description="Low complexity" evidence="1">
    <location>
        <begin position="99"/>
        <end position="115"/>
    </location>
</feature>
<evidence type="ECO:0000313" key="3">
    <source>
        <dbReference type="Proteomes" id="UP000193560"/>
    </source>
</evidence>
<dbReference type="OrthoDB" id="2406983at2759"/>
<sequence>MPSISSTSSNEYPCKQNTKNSTTTATNSSGTPEASPSSPTATAITQQQQNHAQTSLSNKPHPFNQDNAAAFLAAMAAAAAASQQQNAQTPSCNTTIDAKTNSPTQNQSSQQQQKQQATLPVNGIVIEVNHLFFNKTLYFQLSLDATIEPLVTWLRLSFNDSSVSGMVLQYKGADGLWKCLLNRDDSLKRVLNQSFKSNTTLLQMRVPREQDLLSSGYTDRRLLALTKPSV</sequence>
<accession>A0A1X2IKI5</accession>
<evidence type="ECO:0000256" key="1">
    <source>
        <dbReference type="SAM" id="MobiDB-lite"/>
    </source>
</evidence>
<gene>
    <name evidence="2" type="ORF">BCR42DRAFT_413113</name>
</gene>
<dbReference type="AlphaFoldDB" id="A0A1X2IKI5"/>
<evidence type="ECO:0008006" key="4">
    <source>
        <dbReference type="Google" id="ProtNLM"/>
    </source>
</evidence>
<comment type="caution">
    <text evidence="2">The sequence shown here is derived from an EMBL/GenBank/DDBJ whole genome shotgun (WGS) entry which is preliminary data.</text>
</comment>
<evidence type="ECO:0000313" key="2">
    <source>
        <dbReference type="EMBL" id="ORZ18081.1"/>
    </source>
</evidence>